<evidence type="ECO:0000256" key="1">
    <source>
        <dbReference type="SAM" id="Phobius"/>
    </source>
</evidence>
<feature type="transmembrane region" description="Helical" evidence="1">
    <location>
        <begin position="83"/>
        <end position="105"/>
    </location>
</feature>
<protein>
    <recommendedName>
        <fullName evidence="3">DUF1772 domain-containing protein</fullName>
    </recommendedName>
</protein>
<sequence>MEFKIKAVVLLLGILFTGLTAGLCFTWSNAITPGIGRLNDLTFLQSFQAMNRAILNPRFLFVFFSPVVLLSVNAFLHRNANPATFWSFLIAAILFFVGVGLVTIFKNVPLNEMLDKTVLENLSTIELKDLRANFEQPWNRWHIQRTITSFTAFALLLIGIIYKK</sequence>
<name>A0A0F9Q7X0_9ZZZZ</name>
<dbReference type="AlphaFoldDB" id="A0A0F9Q7X0"/>
<gene>
    <name evidence="2" type="ORF">LCGC14_1127540</name>
</gene>
<keyword evidence="1" id="KW-0472">Membrane</keyword>
<comment type="caution">
    <text evidence="2">The sequence shown here is derived from an EMBL/GenBank/DDBJ whole genome shotgun (WGS) entry which is preliminary data.</text>
</comment>
<dbReference type="InterPro" id="IPR013901">
    <property type="entry name" value="Anthrone_oxy"/>
</dbReference>
<proteinExistence type="predicted"/>
<evidence type="ECO:0008006" key="3">
    <source>
        <dbReference type="Google" id="ProtNLM"/>
    </source>
</evidence>
<dbReference type="EMBL" id="LAZR01005258">
    <property type="protein sequence ID" value="KKN01463.1"/>
    <property type="molecule type" value="Genomic_DNA"/>
</dbReference>
<feature type="transmembrane region" description="Helical" evidence="1">
    <location>
        <begin position="143"/>
        <end position="162"/>
    </location>
</feature>
<dbReference type="Pfam" id="PF08592">
    <property type="entry name" value="Anthrone_oxy"/>
    <property type="match status" value="1"/>
</dbReference>
<feature type="transmembrane region" description="Helical" evidence="1">
    <location>
        <begin position="54"/>
        <end position="76"/>
    </location>
</feature>
<organism evidence="2">
    <name type="scientific">marine sediment metagenome</name>
    <dbReference type="NCBI Taxonomy" id="412755"/>
    <lineage>
        <taxon>unclassified sequences</taxon>
        <taxon>metagenomes</taxon>
        <taxon>ecological metagenomes</taxon>
    </lineage>
</organism>
<keyword evidence="1" id="KW-1133">Transmembrane helix</keyword>
<keyword evidence="1" id="KW-0812">Transmembrane</keyword>
<reference evidence="2" key="1">
    <citation type="journal article" date="2015" name="Nature">
        <title>Complex archaea that bridge the gap between prokaryotes and eukaryotes.</title>
        <authorList>
            <person name="Spang A."/>
            <person name="Saw J.H."/>
            <person name="Jorgensen S.L."/>
            <person name="Zaremba-Niedzwiedzka K."/>
            <person name="Martijn J."/>
            <person name="Lind A.E."/>
            <person name="van Eijk R."/>
            <person name="Schleper C."/>
            <person name="Guy L."/>
            <person name="Ettema T.J."/>
        </authorList>
    </citation>
    <scope>NUCLEOTIDE SEQUENCE</scope>
</reference>
<accession>A0A0F9Q7X0</accession>
<evidence type="ECO:0000313" key="2">
    <source>
        <dbReference type="EMBL" id="KKN01463.1"/>
    </source>
</evidence>